<dbReference type="RefSeq" id="WP_226027669.1">
    <property type="nucleotide sequence ID" value="NZ_BAABIV010000011.1"/>
</dbReference>
<accession>A0ABP9I403</accession>
<evidence type="ECO:0000313" key="1">
    <source>
        <dbReference type="EMBL" id="GAA4986976.1"/>
    </source>
</evidence>
<keyword evidence="2" id="KW-1185">Reference proteome</keyword>
<comment type="caution">
    <text evidence="1">The sequence shown here is derived from an EMBL/GenBank/DDBJ whole genome shotgun (WGS) entry which is preliminary data.</text>
</comment>
<organism evidence="1 2">
    <name type="scientific">Streptomyces hyderabadensis</name>
    <dbReference type="NCBI Taxonomy" id="598549"/>
    <lineage>
        <taxon>Bacteria</taxon>
        <taxon>Bacillati</taxon>
        <taxon>Actinomycetota</taxon>
        <taxon>Actinomycetes</taxon>
        <taxon>Kitasatosporales</taxon>
        <taxon>Streptomycetaceae</taxon>
        <taxon>Streptomyces</taxon>
    </lineage>
</organism>
<name>A0ABP9I403_9ACTN</name>
<dbReference type="Proteomes" id="UP001500610">
    <property type="component" value="Unassembled WGS sequence"/>
</dbReference>
<dbReference type="EMBL" id="BAABIV010000011">
    <property type="protein sequence ID" value="GAA4986976.1"/>
    <property type="molecule type" value="Genomic_DNA"/>
</dbReference>
<gene>
    <name evidence="1" type="ORF">GCM10023257_28550</name>
</gene>
<evidence type="ECO:0000313" key="2">
    <source>
        <dbReference type="Proteomes" id="UP001500610"/>
    </source>
</evidence>
<sequence length="71" mass="7586">MEEAPVIVQPPSPDGGRRVAIRGEYVGTAYHLLDVVEFLRRAGLPESDTTLDAPELIEWRGGGPGAWAADG</sequence>
<protein>
    <submittedName>
        <fullName evidence="1">Uncharacterized protein</fullName>
    </submittedName>
</protein>
<proteinExistence type="predicted"/>
<reference evidence="2" key="1">
    <citation type="journal article" date="2019" name="Int. J. Syst. Evol. Microbiol.">
        <title>The Global Catalogue of Microorganisms (GCM) 10K type strain sequencing project: providing services to taxonomists for standard genome sequencing and annotation.</title>
        <authorList>
            <consortium name="The Broad Institute Genomics Platform"/>
            <consortium name="The Broad Institute Genome Sequencing Center for Infectious Disease"/>
            <person name="Wu L."/>
            <person name="Ma J."/>
        </authorList>
    </citation>
    <scope>NUCLEOTIDE SEQUENCE [LARGE SCALE GENOMIC DNA]</scope>
    <source>
        <strain evidence="2">JCM 17657</strain>
    </source>
</reference>